<dbReference type="PANTHER" id="PTHR12149:SF8">
    <property type="entry name" value="PROTEIN-RIBULOSAMINE 3-KINASE"/>
    <property type="match status" value="1"/>
</dbReference>
<sequence length="346" mass="39833">MSTAYIEKNNGVEVPADAIRIIDPQVVKKLPAETAIKSITAHGASLWTRTAKIETEKDGHAVTYFLKTMFGERGRRIASGEFTAMSTIYKLNPDLVPRPLAWGSYDNIPNVHFLLCEFRNMTDELPAIDKFVSQVAKLHRDGTSPDGRYGFSDETYHGNIAIEHGWSDSWEEYFTRTTRALLDLEQEVQGPSEELLELSTSFFDKVIPRLLRPLETGGRSIKPCLIHGDLWHGNTSTDRDTNVPIIFDAASFYAHNEYELGVWRQPWNKIGKAYRDRYHEYFPTSQPGEDVDDRNALYATRVNILDSILYRDEDTYRKMLIEWMRKLVEKFPGGYEQWEHAHAQIH</sequence>
<evidence type="ECO:0000313" key="4">
    <source>
        <dbReference type="Proteomes" id="UP000078397"/>
    </source>
</evidence>
<dbReference type="Proteomes" id="UP000078397">
    <property type="component" value="Unassembled WGS sequence"/>
</dbReference>
<dbReference type="InterPro" id="IPR011009">
    <property type="entry name" value="Kinase-like_dom_sf"/>
</dbReference>
<dbReference type="SUPFAM" id="SSF56112">
    <property type="entry name" value="Protein kinase-like (PK-like)"/>
    <property type="match status" value="1"/>
</dbReference>
<dbReference type="OrthoDB" id="5772781at2759"/>
<dbReference type="Gene3D" id="3.90.1200.10">
    <property type="match status" value="1"/>
</dbReference>
<dbReference type="GO" id="GO:0016301">
    <property type="term" value="F:kinase activity"/>
    <property type="evidence" value="ECO:0007669"/>
    <property type="project" value="UniProtKB-KW"/>
</dbReference>
<evidence type="ECO:0000256" key="2">
    <source>
        <dbReference type="ARBA" id="ARBA00048655"/>
    </source>
</evidence>
<name>A0A179FPR0_METCM</name>
<dbReference type="GO" id="GO:0102193">
    <property type="term" value="F:protein-ribulosamine 3-kinase activity"/>
    <property type="evidence" value="ECO:0007669"/>
    <property type="project" value="UniProtKB-EC"/>
</dbReference>
<dbReference type="PANTHER" id="PTHR12149">
    <property type="entry name" value="FRUCTOSAMINE 3 KINASE-RELATED PROTEIN"/>
    <property type="match status" value="1"/>
</dbReference>
<gene>
    <name evidence="3" type="ORF">VFPPC_15706</name>
</gene>
<accession>A0A179FPR0</accession>
<dbReference type="Pfam" id="PF03881">
    <property type="entry name" value="Fructosamin_kin"/>
    <property type="match status" value="1"/>
</dbReference>
<dbReference type="KEGG" id="pchm:VFPPC_15706"/>
<keyword evidence="4" id="KW-1185">Reference proteome</keyword>
<comment type="catalytic activity">
    <reaction evidence="2">
        <text>N(6)-D-ribulosyl-L-lysyl-[protein] + ATP = N(6)-(3-O-phospho-D-ribulosyl)-L-lysyl-[protein] + ADP + H(+)</text>
        <dbReference type="Rhea" id="RHEA:48432"/>
        <dbReference type="Rhea" id="RHEA-COMP:12103"/>
        <dbReference type="Rhea" id="RHEA-COMP:12104"/>
        <dbReference type="ChEBI" id="CHEBI:15378"/>
        <dbReference type="ChEBI" id="CHEBI:30616"/>
        <dbReference type="ChEBI" id="CHEBI:90418"/>
        <dbReference type="ChEBI" id="CHEBI:90420"/>
        <dbReference type="ChEBI" id="CHEBI:456216"/>
        <dbReference type="EC" id="2.7.1.172"/>
    </reaction>
    <physiologicalReaction direction="left-to-right" evidence="2">
        <dbReference type="Rhea" id="RHEA:48433"/>
    </physiologicalReaction>
</comment>
<evidence type="ECO:0000313" key="3">
    <source>
        <dbReference type="EMBL" id="OAQ67616.1"/>
    </source>
</evidence>
<dbReference type="AlphaFoldDB" id="A0A179FPR0"/>
<organism evidence="3 4">
    <name type="scientific">Pochonia chlamydosporia 170</name>
    <dbReference type="NCBI Taxonomy" id="1380566"/>
    <lineage>
        <taxon>Eukaryota</taxon>
        <taxon>Fungi</taxon>
        <taxon>Dikarya</taxon>
        <taxon>Ascomycota</taxon>
        <taxon>Pezizomycotina</taxon>
        <taxon>Sordariomycetes</taxon>
        <taxon>Hypocreomycetidae</taxon>
        <taxon>Hypocreales</taxon>
        <taxon>Clavicipitaceae</taxon>
        <taxon>Pochonia</taxon>
    </lineage>
</organism>
<dbReference type="RefSeq" id="XP_018144466.1">
    <property type="nucleotide sequence ID" value="XM_018293459.1"/>
</dbReference>
<dbReference type="InterPro" id="IPR016477">
    <property type="entry name" value="Fructo-/Ketosamine-3-kinase"/>
</dbReference>
<reference evidence="3 4" key="1">
    <citation type="journal article" date="2016" name="PLoS Pathog.">
        <title>Biosynthesis of antibiotic leucinostatins in bio-control fungus Purpureocillium lilacinum and their inhibition on phytophthora revealed by genome mining.</title>
        <authorList>
            <person name="Wang G."/>
            <person name="Liu Z."/>
            <person name="Lin R."/>
            <person name="Li E."/>
            <person name="Mao Z."/>
            <person name="Ling J."/>
            <person name="Yang Y."/>
            <person name="Yin W.B."/>
            <person name="Xie B."/>
        </authorList>
    </citation>
    <scope>NUCLEOTIDE SEQUENCE [LARGE SCALE GENOMIC DNA]</scope>
    <source>
        <strain evidence="3">170</strain>
    </source>
</reference>
<dbReference type="GeneID" id="28857453"/>
<dbReference type="EC" id="2.7.1.172" evidence="1"/>
<protein>
    <recommendedName>
        <fullName evidence="1">protein-ribulosamine 3-kinase</fullName>
        <ecNumber evidence="1">2.7.1.172</ecNumber>
    </recommendedName>
</protein>
<dbReference type="EMBL" id="LSBJ02000003">
    <property type="protein sequence ID" value="OAQ67616.1"/>
    <property type="molecule type" value="Genomic_DNA"/>
</dbReference>
<evidence type="ECO:0000256" key="1">
    <source>
        <dbReference type="ARBA" id="ARBA00011961"/>
    </source>
</evidence>
<proteinExistence type="predicted"/>
<comment type="caution">
    <text evidence="3">The sequence shown here is derived from an EMBL/GenBank/DDBJ whole genome shotgun (WGS) entry which is preliminary data.</text>
</comment>